<comment type="caution">
    <text evidence="2">The sequence shown here is derived from an EMBL/GenBank/DDBJ whole genome shotgun (WGS) entry which is preliminary data.</text>
</comment>
<dbReference type="EMBL" id="BLXT01003705">
    <property type="protein sequence ID" value="GFO03031.1"/>
    <property type="molecule type" value="Genomic_DNA"/>
</dbReference>
<proteinExistence type="predicted"/>
<evidence type="ECO:0000313" key="3">
    <source>
        <dbReference type="Proteomes" id="UP000735302"/>
    </source>
</evidence>
<keyword evidence="1" id="KW-0732">Signal</keyword>
<feature type="non-terminal residue" evidence="2">
    <location>
        <position position="1"/>
    </location>
</feature>
<dbReference type="AlphaFoldDB" id="A0AAV4A8M2"/>
<feature type="chain" id="PRO_5043483942" evidence="1">
    <location>
        <begin position="18"/>
        <end position="115"/>
    </location>
</feature>
<sequence>AILTLLLCFARVSKAAGDELCEQPDKFLRLATCFRVVSGLSSSRDLYNHVASEIQSSDATTTTMSKTTTAATTTASTTAELKHLSIIRSEAKYVSGNLKELLTLWRHRCDACGYF</sequence>
<reference evidence="2 3" key="1">
    <citation type="journal article" date="2021" name="Elife">
        <title>Chloroplast acquisition without the gene transfer in kleptoplastic sea slugs, Plakobranchus ocellatus.</title>
        <authorList>
            <person name="Maeda T."/>
            <person name="Takahashi S."/>
            <person name="Yoshida T."/>
            <person name="Shimamura S."/>
            <person name="Takaki Y."/>
            <person name="Nagai Y."/>
            <person name="Toyoda A."/>
            <person name="Suzuki Y."/>
            <person name="Arimoto A."/>
            <person name="Ishii H."/>
            <person name="Satoh N."/>
            <person name="Nishiyama T."/>
            <person name="Hasebe M."/>
            <person name="Maruyama T."/>
            <person name="Minagawa J."/>
            <person name="Obokata J."/>
            <person name="Shigenobu S."/>
        </authorList>
    </citation>
    <scope>NUCLEOTIDE SEQUENCE [LARGE SCALE GENOMIC DNA]</scope>
</reference>
<evidence type="ECO:0000313" key="2">
    <source>
        <dbReference type="EMBL" id="GFO03031.1"/>
    </source>
</evidence>
<evidence type="ECO:0000256" key="1">
    <source>
        <dbReference type="SAM" id="SignalP"/>
    </source>
</evidence>
<organism evidence="2 3">
    <name type="scientific">Plakobranchus ocellatus</name>
    <dbReference type="NCBI Taxonomy" id="259542"/>
    <lineage>
        <taxon>Eukaryota</taxon>
        <taxon>Metazoa</taxon>
        <taxon>Spiralia</taxon>
        <taxon>Lophotrochozoa</taxon>
        <taxon>Mollusca</taxon>
        <taxon>Gastropoda</taxon>
        <taxon>Heterobranchia</taxon>
        <taxon>Euthyneura</taxon>
        <taxon>Panpulmonata</taxon>
        <taxon>Sacoglossa</taxon>
        <taxon>Placobranchoidea</taxon>
        <taxon>Plakobranchidae</taxon>
        <taxon>Plakobranchus</taxon>
    </lineage>
</organism>
<gene>
    <name evidence="2" type="ORF">PoB_002953600</name>
</gene>
<name>A0AAV4A8M2_9GAST</name>
<keyword evidence="3" id="KW-1185">Reference proteome</keyword>
<feature type="signal peptide" evidence="1">
    <location>
        <begin position="1"/>
        <end position="17"/>
    </location>
</feature>
<protein>
    <submittedName>
        <fullName evidence="2">Uncharacterized protein</fullName>
    </submittedName>
</protein>
<accession>A0AAV4A8M2</accession>
<dbReference type="Proteomes" id="UP000735302">
    <property type="component" value="Unassembled WGS sequence"/>
</dbReference>